<protein>
    <recommendedName>
        <fullName evidence="5">Glycosyl transferase family 1 domain-containing protein</fullName>
    </recommendedName>
</protein>
<dbReference type="GO" id="GO:0016757">
    <property type="term" value="F:glycosyltransferase activity"/>
    <property type="evidence" value="ECO:0007669"/>
    <property type="project" value="InterPro"/>
</dbReference>
<gene>
    <name evidence="3" type="ORF">A2758_01450</name>
</gene>
<evidence type="ECO:0000259" key="1">
    <source>
        <dbReference type="Pfam" id="PF00534"/>
    </source>
</evidence>
<sequence>MASKKILIFSTSYFPMVGGAEVAIKEITSRISTNESEWDMVTLRFDRNHPKFEKIGNVNVYRIGGGFGYLSKILFIPQAVAFALGRKYDLYWSMMTYMLFPIALARILGDKTPYVLTLQDGDPFEMVFNRWFILPFKPLLTYGFKNANRVQTISNFLAKWSKREDAIVIPNGVDLEKFRPHPVSSSRPSPSPRRGEGGEVVLITTSRLVEKNGVGDIIEAMKFLPENFKLRIIGSGSLENNLKLKIRNLKLEGRIEMLGEVEHDEIPKQLNTADVFVRPSLSEGQGISFIEAMAAGLPVIATPVGGIPDFLKDGETGLFVEPNSPRLIAFQVQKLVSDRVLRDKIIINAKRMVKEKYDWNLIAEEMKSKVFNV</sequence>
<dbReference type="Proteomes" id="UP000178612">
    <property type="component" value="Unassembled WGS sequence"/>
</dbReference>
<reference evidence="3 4" key="1">
    <citation type="journal article" date="2016" name="Nat. Commun.">
        <title>Thousands of microbial genomes shed light on interconnected biogeochemical processes in an aquifer system.</title>
        <authorList>
            <person name="Anantharaman K."/>
            <person name="Brown C.T."/>
            <person name="Hug L.A."/>
            <person name="Sharon I."/>
            <person name="Castelle C.J."/>
            <person name="Probst A.J."/>
            <person name="Thomas B.C."/>
            <person name="Singh A."/>
            <person name="Wilkins M.J."/>
            <person name="Karaoz U."/>
            <person name="Brodie E.L."/>
            <person name="Williams K.H."/>
            <person name="Hubbard S.S."/>
            <person name="Banfield J.F."/>
        </authorList>
    </citation>
    <scope>NUCLEOTIDE SEQUENCE [LARGE SCALE GENOMIC DNA]</scope>
</reference>
<evidence type="ECO:0008006" key="5">
    <source>
        <dbReference type="Google" id="ProtNLM"/>
    </source>
</evidence>
<evidence type="ECO:0000259" key="2">
    <source>
        <dbReference type="Pfam" id="PF13439"/>
    </source>
</evidence>
<evidence type="ECO:0000313" key="3">
    <source>
        <dbReference type="EMBL" id="OHA91125.1"/>
    </source>
</evidence>
<feature type="domain" description="Glycosyltransferase subfamily 4-like N-terminal" evidence="2">
    <location>
        <begin position="17"/>
        <end position="177"/>
    </location>
</feature>
<dbReference type="InterPro" id="IPR028098">
    <property type="entry name" value="Glyco_trans_4-like_N"/>
</dbReference>
<accession>A0A1G2T1I5</accession>
<dbReference type="InterPro" id="IPR001296">
    <property type="entry name" value="Glyco_trans_1"/>
</dbReference>
<name>A0A1G2T1I5_9BACT</name>
<dbReference type="EMBL" id="MHVJ01000013">
    <property type="protein sequence ID" value="OHA91125.1"/>
    <property type="molecule type" value="Genomic_DNA"/>
</dbReference>
<dbReference type="PANTHER" id="PTHR12526">
    <property type="entry name" value="GLYCOSYLTRANSFERASE"/>
    <property type="match status" value="1"/>
</dbReference>
<dbReference type="AlphaFoldDB" id="A0A1G2T1I5"/>
<feature type="domain" description="Glycosyl transferase family 1" evidence="1">
    <location>
        <begin position="197"/>
        <end position="351"/>
    </location>
</feature>
<dbReference type="Pfam" id="PF13439">
    <property type="entry name" value="Glyco_transf_4"/>
    <property type="match status" value="1"/>
</dbReference>
<dbReference type="SUPFAM" id="SSF53756">
    <property type="entry name" value="UDP-Glycosyltransferase/glycogen phosphorylase"/>
    <property type="match status" value="1"/>
</dbReference>
<organism evidence="3 4">
    <name type="scientific">Candidatus Zambryskibacteria bacterium RIFCSPHIGHO2_01_FULL_49_18</name>
    <dbReference type="NCBI Taxonomy" id="1802740"/>
    <lineage>
        <taxon>Bacteria</taxon>
        <taxon>Candidatus Zambryskiibacteriota</taxon>
    </lineage>
</organism>
<comment type="caution">
    <text evidence="3">The sequence shown here is derived from an EMBL/GenBank/DDBJ whole genome shotgun (WGS) entry which is preliminary data.</text>
</comment>
<dbReference type="Gene3D" id="3.40.50.2000">
    <property type="entry name" value="Glycogen Phosphorylase B"/>
    <property type="match status" value="2"/>
</dbReference>
<dbReference type="CDD" id="cd03801">
    <property type="entry name" value="GT4_PimA-like"/>
    <property type="match status" value="1"/>
</dbReference>
<proteinExistence type="predicted"/>
<dbReference type="Pfam" id="PF00534">
    <property type="entry name" value="Glycos_transf_1"/>
    <property type="match status" value="1"/>
</dbReference>
<evidence type="ECO:0000313" key="4">
    <source>
        <dbReference type="Proteomes" id="UP000178612"/>
    </source>
</evidence>